<dbReference type="PROSITE" id="PS50909">
    <property type="entry name" value="GAT"/>
    <property type="match status" value="1"/>
</dbReference>
<dbReference type="CDD" id="cd21383">
    <property type="entry name" value="GAT_GGA_Tom1-like"/>
    <property type="match status" value="1"/>
</dbReference>
<feature type="region of interest" description="Disordered" evidence="5">
    <location>
        <begin position="15"/>
        <end position="63"/>
    </location>
</feature>
<evidence type="ECO:0000313" key="8">
    <source>
        <dbReference type="EMBL" id="KAF4469006.1"/>
    </source>
</evidence>
<feature type="coiled-coil region" evidence="4">
    <location>
        <begin position="322"/>
        <end position="349"/>
    </location>
</feature>
<evidence type="ECO:0000256" key="3">
    <source>
        <dbReference type="ARBA" id="ARBA00022927"/>
    </source>
</evidence>
<dbReference type="SUPFAM" id="SSF48464">
    <property type="entry name" value="ENTH/VHS domain"/>
    <property type="match status" value="1"/>
</dbReference>
<evidence type="ECO:0000256" key="1">
    <source>
        <dbReference type="ARBA" id="ARBA00011446"/>
    </source>
</evidence>
<dbReference type="Proteomes" id="UP000554235">
    <property type="component" value="Unassembled WGS sequence"/>
</dbReference>
<dbReference type="GO" id="GO:0043130">
    <property type="term" value="F:ubiquitin binding"/>
    <property type="evidence" value="ECO:0007669"/>
    <property type="project" value="InterPro"/>
</dbReference>
<dbReference type="EMBL" id="JAADYS010000533">
    <property type="protein sequence ID" value="KAF4469006.1"/>
    <property type="molecule type" value="Genomic_DNA"/>
</dbReference>
<dbReference type="AlphaFoldDB" id="A0A8H4PGN4"/>
<dbReference type="InterPro" id="IPR008942">
    <property type="entry name" value="ENTH_VHS"/>
</dbReference>
<evidence type="ECO:0000259" key="7">
    <source>
        <dbReference type="PROSITE" id="PS50909"/>
    </source>
</evidence>
<dbReference type="PROSITE" id="PS50179">
    <property type="entry name" value="VHS"/>
    <property type="match status" value="1"/>
</dbReference>
<dbReference type="InterPro" id="IPR004152">
    <property type="entry name" value="GAT_dom"/>
</dbReference>
<comment type="subunit">
    <text evidence="1">Component of the ESCRT-0 complex composed of HSE1 and VPS27.</text>
</comment>
<feature type="domain" description="GAT" evidence="7">
    <location>
        <begin position="255"/>
        <end position="344"/>
    </location>
</feature>
<dbReference type="InterPro" id="IPR002014">
    <property type="entry name" value="VHS_dom"/>
</dbReference>
<comment type="caution">
    <text evidence="8">The sequence shown here is derived from an EMBL/GenBank/DDBJ whole genome shotgun (WGS) entry which is preliminary data.</text>
</comment>
<name>A0A8H4PGN4_9HYPO</name>
<feature type="compositionally biased region" description="Low complexity" evidence="5">
    <location>
        <begin position="359"/>
        <end position="371"/>
    </location>
</feature>
<feature type="region of interest" description="Disordered" evidence="5">
    <location>
        <begin position="352"/>
        <end position="538"/>
    </location>
</feature>
<keyword evidence="4" id="KW-0175">Coiled coil</keyword>
<dbReference type="InterPro" id="IPR038425">
    <property type="entry name" value="GAT_sf"/>
</dbReference>
<dbReference type="Pfam" id="PF03127">
    <property type="entry name" value="GAT"/>
    <property type="match status" value="1"/>
</dbReference>
<dbReference type="Gene3D" id="1.20.58.160">
    <property type="match status" value="1"/>
</dbReference>
<proteinExistence type="predicted"/>
<feature type="compositionally biased region" description="Basic and acidic residues" evidence="5">
    <location>
        <begin position="529"/>
        <end position="538"/>
    </location>
</feature>
<sequence length="538" mass="58402">MKSLKGLGYVSLCARKAANPRTPRPKHLQNTSADDATLVGTPDGPSGSTQDASTPAGSPEATAHNSVKAFCESGGKSKVNTSTITVAISNDEVLFLPPIVDAAESSPAAAAECARLIRKYLSKEYLSRPPWQYNAIMLMRILTDNPGSTFTRNIDQKFVDTARQLLKGGRDPSVRQILMETLDDFERTKVDDENLALIVSMWKKEKEKAYKDFGAGQPPNQMMMSPPPPGAYNTPPANPHSQNYFARHHTNRRLPDPVELASRLEEARTSAKLLEQVVMNTPPGEILDNDLIKEFADRCSSASRSIQGYMVSEDPTPDNDTMENLIDTNEQLQTALNQHKRAVLNSRKQLGLGERTDSHSPSVSPQPQLQPNGSDNHFNDQASSSGSGNYPGPSRNTTVSGKGKEAESYLPPPGPPPNSGQAQASSSRALPDQPVEDPFADPKPAGTSSHVGPSATDDYLGHERLAFEPFHPGFKPTESYLGRQDSAVGKVQMHGAGTSTPSNQPPQRQRLDEVSDDDDIYDAPNDAAGKSKDPMYRY</sequence>
<feature type="compositionally biased region" description="Polar residues" evidence="5">
    <location>
        <begin position="372"/>
        <end position="382"/>
    </location>
</feature>
<gene>
    <name evidence="8" type="ORF">FALBO_4103</name>
</gene>
<keyword evidence="2" id="KW-0813">Transport</keyword>
<dbReference type="SUPFAM" id="SSF89009">
    <property type="entry name" value="GAT-like domain"/>
    <property type="match status" value="1"/>
</dbReference>
<dbReference type="OrthoDB" id="5393057at2759"/>
<evidence type="ECO:0000313" key="9">
    <source>
        <dbReference type="Proteomes" id="UP000554235"/>
    </source>
</evidence>
<evidence type="ECO:0008006" key="10">
    <source>
        <dbReference type="Google" id="ProtNLM"/>
    </source>
</evidence>
<dbReference type="GO" id="GO:0015031">
    <property type="term" value="P:protein transport"/>
    <property type="evidence" value="ECO:0007669"/>
    <property type="project" value="UniProtKB-KW"/>
</dbReference>
<reference evidence="8 9" key="1">
    <citation type="submission" date="2020-01" db="EMBL/GenBank/DDBJ databases">
        <title>Identification and distribution of gene clusters putatively required for synthesis of sphingolipid metabolism inhibitors in phylogenetically diverse species of the filamentous fungus Fusarium.</title>
        <authorList>
            <person name="Kim H.-S."/>
            <person name="Busman M."/>
            <person name="Brown D.W."/>
            <person name="Divon H."/>
            <person name="Uhlig S."/>
            <person name="Proctor R.H."/>
        </authorList>
    </citation>
    <scope>NUCLEOTIDE SEQUENCE [LARGE SCALE GENOMIC DNA]</scope>
    <source>
        <strain evidence="8 9">NRRL 20459</strain>
    </source>
</reference>
<evidence type="ECO:0000256" key="5">
    <source>
        <dbReference type="SAM" id="MobiDB-lite"/>
    </source>
</evidence>
<accession>A0A8H4PGN4</accession>
<feature type="domain" description="VHS" evidence="6">
    <location>
        <begin position="99"/>
        <end position="211"/>
    </location>
</feature>
<evidence type="ECO:0000256" key="4">
    <source>
        <dbReference type="SAM" id="Coils"/>
    </source>
</evidence>
<evidence type="ECO:0000259" key="6">
    <source>
        <dbReference type="PROSITE" id="PS50179"/>
    </source>
</evidence>
<dbReference type="GO" id="GO:0035091">
    <property type="term" value="F:phosphatidylinositol binding"/>
    <property type="evidence" value="ECO:0007669"/>
    <property type="project" value="InterPro"/>
</dbReference>
<keyword evidence="9" id="KW-1185">Reference proteome</keyword>
<protein>
    <recommendedName>
        <fullName evidence="10">GAT domain-containing protein</fullName>
    </recommendedName>
</protein>
<keyword evidence="3" id="KW-0653">Protein transport</keyword>
<feature type="compositionally biased region" description="Polar residues" evidence="5">
    <location>
        <begin position="497"/>
        <end position="507"/>
    </location>
</feature>
<feature type="compositionally biased region" description="Polar residues" evidence="5">
    <location>
        <begin position="46"/>
        <end position="56"/>
    </location>
</feature>
<dbReference type="Gene3D" id="1.25.40.90">
    <property type="match status" value="1"/>
</dbReference>
<dbReference type="GO" id="GO:0007034">
    <property type="term" value="P:vacuolar transport"/>
    <property type="evidence" value="ECO:0007669"/>
    <property type="project" value="UniProtKB-ARBA"/>
</dbReference>
<feature type="compositionally biased region" description="Polar residues" evidence="5">
    <location>
        <begin position="419"/>
        <end position="428"/>
    </location>
</feature>
<feature type="compositionally biased region" description="Low complexity" evidence="5">
    <location>
        <begin position="383"/>
        <end position="394"/>
    </location>
</feature>
<dbReference type="GO" id="GO:0016192">
    <property type="term" value="P:vesicle-mediated transport"/>
    <property type="evidence" value="ECO:0007669"/>
    <property type="project" value="UniProtKB-ARBA"/>
</dbReference>
<organism evidence="8 9">
    <name type="scientific">Fusarium albosuccineum</name>
    <dbReference type="NCBI Taxonomy" id="1237068"/>
    <lineage>
        <taxon>Eukaryota</taxon>
        <taxon>Fungi</taxon>
        <taxon>Dikarya</taxon>
        <taxon>Ascomycota</taxon>
        <taxon>Pezizomycotina</taxon>
        <taxon>Sordariomycetes</taxon>
        <taxon>Hypocreomycetidae</taxon>
        <taxon>Hypocreales</taxon>
        <taxon>Nectriaceae</taxon>
        <taxon>Fusarium</taxon>
        <taxon>Fusarium decemcellulare species complex</taxon>
    </lineage>
</organism>
<evidence type="ECO:0000256" key="2">
    <source>
        <dbReference type="ARBA" id="ARBA00022448"/>
    </source>
</evidence>